<dbReference type="Proteomes" id="UP000887580">
    <property type="component" value="Unplaced"/>
</dbReference>
<evidence type="ECO:0000313" key="2">
    <source>
        <dbReference type="WBParaSite" id="PS1159_v2.g8643.t1"/>
    </source>
</evidence>
<name>A0AC35GU82_9BILA</name>
<sequence>HDFTVSDNYEEKKKLQSMNKFSKTSNFVNLNTGVEESANVWKKNGTSNAINNSTLSLHISAYENSVKPETHLENIQKKELKKKKLFIIDTLFFNGSPTFIQNQFEFPRQQENEESKKPEVGQFKPSQTLLNPNKTVKFLHLT</sequence>
<organism evidence="1 2">
    <name type="scientific">Panagrolaimus sp. PS1159</name>
    <dbReference type="NCBI Taxonomy" id="55785"/>
    <lineage>
        <taxon>Eukaryota</taxon>
        <taxon>Metazoa</taxon>
        <taxon>Ecdysozoa</taxon>
        <taxon>Nematoda</taxon>
        <taxon>Chromadorea</taxon>
        <taxon>Rhabditida</taxon>
        <taxon>Tylenchina</taxon>
        <taxon>Panagrolaimomorpha</taxon>
        <taxon>Panagrolaimoidea</taxon>
        <taxon>Panagrolaimidae</taxon>
        <taxon>Panagrolaimus</taxon>
    </lineage>
</organism>
<accession>A0AC35GU82</accession>
<evidence type="ECO:0000313" key="1">
    <source>
        <dbReference type="Proteomes" id="UP000887580"/>
    </source>
</evidence>
<dbReference type="WBParaSite" id="PS1159_v2.g8643.t1">
    <property type="protein sequence ID" value="PS1159_v2.g8643.t1"/>
    <property type="gene ID" value="PS1159_v2.g8643"/>
</dbReference>
<protein>
    <submittedName>
        <fullName evidence="2">Uncharacterized protein</fullName>
    </submittedName>
</protein>
<reference evidence="2" key="1">
    <citation type="submission" date="2022-11" db="UniProtKB">
        <authorList>
            <consortium name="WormBaseParasite"/>
        </authorList>
    </citation>
    <scope>IDENTIFICATION</scope>
</reference>
<proteinExistence type="predicted"/>